<dbReference type="Pfam" id="PF00618">
    <property type="entry name" value="RasGEF_N"/>
    <property type="match status" value="1"/>
</dbReference>
<feature type="region of interest" description="Disordered" evidence="3">
    <location>
        <begin position="777"/>
        <end position="796"/>
    </location>
</feature>
<dbReference type="Proteomes" id="UP001204833">
    <property type="component" value="Unassembled WGS sequence"/>
</dbReference>
<dbReference type="PANTHER" id="PTHR23113">
    <property type="entry name" value="GUANINE NUCLEOTIDE EXCHANGE FACTOR"/>
    <property type="match status" value="1"/>
</dbReference>
<feature type="compositionally biased region" description="Low complexity" evidence="3">
    <location>
        <begin position="1119"/>
        <end position="1130"/>
    </location>
</feature>
<dbReference type="EMBL" id="JAIHNG010000118">
    <property type="protein sequence ID" value="KAI5958222.1"/>
    <property type="molecule type" value="Genomic_DNA"/>
</dbReference>
<dbReference type="Gene3D" id="1.10.840.10">
    <property type="entry name" value="Ras guanine-nucleotide exchange factors catalytic domain"/>
    <property type="match status" value="1"/>
</dbReference>
<dbReference type="InterPro" id="IPR001895">
    <property type="entry name" value="RASGEF_cat_dom"/>
</dbReference>
<dbReference type="InterPro" id="IPR008937">
    <property type="entry name" value="Ras-like_GEF"/>
</dbReference>
<feature type="compositionally biased region" description="Polar residues" evidence="3">
    <location>
        <begin position="64"/>
        <end position="81"/>
    </location>
</feature>
<reference evidence="6 7" key="1">
    <citation type="journal article" date="2022" name="DNA Res.">
        <title>Genome analysis of five recently described species of the CUG-Ser clade uncovers Candida theae as a new hybrid lineage with pathogenic potential in the Candida parapsilosis species complex.</title>
        <authorList>
            <person name="Mixao V."/>
            <person name="Del Olmo V."/>
            <person name="Hegedusova E."/>
            <person name="Saus E."/>
            <person name="Pryszcz L."/>
            <person name="Cillingova A."/>
            <person name="Nosek J."/>
            <person name="Gabaldon T."/>
        </authorList>
    </citation>
    <scope>NUCLEOTIDE SEQUENCE [LARGE SCALE GENOMIC DNA]</scope>
    <source>
        <strain evidence="6 7">CBS 12239</strain>
    </source>
</reference>
<feature type="region of interest" description="Disordered" evidence="3">
    <location>
        <begin position="1"/>
        <end position="81"/>
    </location>
</feature>
<organism evidence="6 7">
    <name type="scientific">Candida theae</name>
    <dbReference type="NCBI Taxonomy" id="1198502"/>
    <lineage>
        <taxon>Eukaryota</taxon>
        <taxon>Fungi</taxon>
        <taxon>Dikarya</taxon>
        <taxon>Ascomycota</taxon>
        <taxon>Saccharomycotina</taxon>
        <taxon>Pichiomycetes</taxon>
        <taxon>Debaryomycetaceae</taxon>
        <taxon>Candida/Lodderomyces clade</taxon>
        <taxon>Candida</taxon>
    </lineage>
</organism>
<evidence type="ECO:0000313" key="6">
    <source>
        <dbReference type="EMBL" id="KAI5958222.1"/>
    </source>
</evidence>
<keyword evidence="1 2" id="KW-0344">Guanine-nucleotide releasing factor</keyword>
<dbReference type="SUPFAM" id="SSF48366">
    <property type="entry name" value="Ras GEF"/>
    <property type="match status" value="1"/>
</dbReference>
<dbReference type="PANTHER" id="PTHR23113:SF363">
    <property type="entry name" value="PROTEIN SON OF SEVENLESS"/>
    <property type="match status" value="1"/>
</dbReference>
<gene>
    <name evidence="6" type="ORF">KGF57_002577</name>
</gene>
<sequence>MDDLDSAISRQNEQYGDASGHSIAQAEEKREEHQPEQAPNSGSVMVDEGEQEDRSVESIEPEQIHNSGEQDAFEQNPTSQQQLPEINAESLGGIANQIPKSLSDTGIYQKHVSPQYQYNKHNESIFDDEKLFPCLPKDNSDISLVKYDDQKQEIINHATLQALIVQMTSPEVIDYNLISDFFLTYRMFSTSTVIMNLITTRLIWSLQYINSGTETNTKIGKLVLLRTFVVLRHWIINYFVDDFDDNHELCDIFSSTINGIISESNLIYKGNFIVSGDHLYVTKILGDLKMHWLTLLNKFWLLGLDLNNSSQETSIFNYTVPLTNELKKSKRLSKSNTEISIHTNPSYRRSAMLSLYDSRTHHKMLIFDSDSGSEENPQFSINNLLLHHQSSRLSINNKIHEIQKQKRLVKSPIFGSSFENSARLSPFIIASDSQQHTPRTPTSFSPKNKRALSQTTRHNRMEIKDSSLDLKKTTVNVPPKEEKLSTPTKDKKLASDSCKEVGFSTNGHVRLPTSKVLTIIPPTPVKKMDCKIVKQSSYGPEVDNLFQPPVIDGARRDSLSRKSSVKKVMDNWKKSLSAHSRSSGVDIKPSMTTHRNHSASDATKSTFENFVPNSDDVVDETCIGNRVDVLSARIVDELEYLIQYYTNGSGFSSIIHEVDGDFVDEDGDRFVNVPKIADGNENNYDVDLQPIEILNESEEDVDINDLSELNINKIDNLINEKEEGPIQTIKVERNISENVLDELDLSGDSFQKPASINWNDEDVVDLDVSADRDTNMSHVEDQGDFCSSSESKEGEGQRYEAPNFNFQQSTQSFETSTISTPSNITSYDAEVAELGIAMSPPPGKPNRVSFIEGEHSHIVYNKRFSKMSRSSNASANKRESLVSYLSYDSAFSITNDSNSGKQSVVYTGLRKKTGVQNLRGDANDQKFGLGPSINLVPSRMSSQNSRGSRKSVRFSVLGALTELPFNEADIGSINNRHSHYSSADLANSSIFSVGMRSKRESTRVEHTQNTAETGSATNSIMIPGISSHALKELAAIPDESMKSTEDPVEYAFSKLEGKVVPVFNPKRKDGEDDSDIQVDDTEAILRQINDAKTEDAIDSTFDFSHVNPLTPIRKHPTTRTESSSNQSTSSLDDAVNMEVFDFQQPGKINGPEVKEHPSPKIILDHYAPSSDLLSVKHIMDNNAHISFVLSFDSKSLANHFTIIEKDMLQEVDWKDLIELKWNKKLTPVNSWLEIIVNDDYYIKNKGVNLVIARFNLMVNWIISEILLTQSQTERVHIISRFIHIAQHCLDLQNYGTLMQVILALTSQKVQGFRNTWRNLPPGDILTLKTLEEFASPLKNFLNIRLSINHVKPSKGCIPFVGLYLSDLTFNAERPSVVNNNNNNNKDAPELINFSKFRTSVHIVKSLSQCIEWSGNYQMEVQPDLLSKCLYIKSLDEEEMNYCISCRLD</sequence>
<dbReference type="PROSITE" id="PS00720">
    <property type="entry name" value="RASGEF"/>
    <property type="match status" value="1"/>
</dbReference>
<dbReference type="CDD" id="cd06224">
    <property type="entry name" value="REM"/>
    <property type="match status" value="1"/>
</dbReference>
<dbReference type="SMART" id="SM00147">
    <property type="entry name" value="RasGEF"/>
    <property type="match status" value="1"/>
</dbReference>
<keyword evidence="7" id="KW-1185">Reference proteome</keyword>
<dbReference type="CDD" id="cd00155">
    <property type="entry name" value="RasGEF"/>
    <property type="match status" value="1"/>
</dbReference>
<evidence type="ECO:0000259" key="5">
    <source>
        <dbReference type="PROSITE" id="PS50212"/>
    </source>
</evidence>
<dbReference type="InterPro" id="IPR036964">
    <property type="entry name" value="RASGEF_cat_dom_sf"/>
</dbReference>
<feature type="domain" description="N-terminal Ras-GEF" evidence="5">
    <location>
        <begin position="151"/>
        <end position="289"/>
    </location>
</feature>
<evidence type="ECO:0000259" key="4">
    <source>
        <dbReference type="PROSITE" id="PS50009"/>
    </source>
</evidence>
<dbReference type="Gene3D" id="1.20.870.10">
    <property type="entry name" value="Son of sevenless (SoS) protein Chain: S domain 1"/>
    <property type="match status" value="1"/>
</dbReference>
<dbReference type="SMART" id="SM00229">
    <property type="entry name" value="RasGEFN"/>
    <property type="match status" value="1"/>
</dbReference>
<proteinExistence type="predicted"/>
<comment type="caution">
    <text evidence="6">The sequence shown here is derived from an EMBL/GenBank/DDBJ whole genome shotgun (WGS) entry which is preliminary data.</text>
</comment>
<dbReference type="RefSeq" id="XP_051608813.1">
    <property type="nucleotide sequence ID" value="XM_051751905.1"/>
</dbReference>
<feature type="region of interest" description="Disordered" evidence="3">
    <location>
        <begin position="1108"/>
        <end position="1130"/>
    </location>
</feature>
<dbReference type="PROSITE" id="PS50009">
    <property type="entry name" value="RASGEF_CAT"/>
    <property type="match status" value="1"/>
</dbReference>
<dbReference type="PROSITE" id="PS50212">
    <property type="entry name" value="RASGEF_NTER"/>
    <property type="match status" value="1"/>
</dbReference>
<dbReference type="GO" id="GO:0005085">
    <property type="term" value="F:guanyl-nucleotide exchange factor activity"/>
    <property type="evidence" value="ECO:0007669"/>
    <property type="project" value="UniProtKB-KW"/>
</dbReference>
<dbReference type="Pfam" id="PF00617">
    <property type="entry name" value="RasGEF"/>
    <property type="match status" value="1"/>
</dbReference>
<name>A0AAD5BEI4_9ASCO</name>
<evidence type="ECO:0000313" key="7">
    <source>
        <dbReference type="Proteomes" id="UP001204833"/>
    </source>
</evidence>
<feature type="compositionally biased region" description="Basic and acidic residues" evidence="3">
    <location>
        <begin position="26"/>
        <end position="35"/>
    </location>
</feature>
<evidence type="ECO:0000256" key="1">
    <source>
        <dbReference type="ARBA" id="ARBA00022658"/>
    </source>
</evidence>
<feature type="region of interest" description="Disordered" evidence="3">
    <location>
        <begin position="579"/>
        <end position="600"/>
    </location>
</feature>
<dbReference type="InterPro" id="IPR019804">
    <property type="entry name" value="Ras_G-nucl-exch_fac_CS"/>
</dbReference>
<evidence type="ECO:0000256" key="3">
    <source>
        <dbReference type="SAM" id="MobiDB-lite"/>
    </source>
</evidence>
<feature type="domain" description="Ras-GEF" evidence="4">
    <location>
        <begin position="1192"/>
        <end position="1439"/>
    </location>
</feature>
<accession>A0AAD5BEI4</accession>
<protein>
    <submittedName>
        <fullName evidence="6">LTE1</fullName>
    </submittedName>
</protein>
<evidence type="ECO:0000256" key="2">
    <source>
        <dbReference type="PROSITE-ProRule" id="PRU00168"/>
    </source>
</evidence>
<feature type="region of interest" description="Disordered" evidence="3">
    <location>
        <begin position="433"/>
        <end position="455"/>
    </location>
</feature>
<dbReference type="GO" id="GO:0007265">
    <property type="term" value="P:Ras protein signal transduction"/>
    <property type="evidence" value="ECO:0007669"/>
    <property type="project" value="TreeGrafter"/>
</dbReference>
<dbReference type="InterPro" id="IPR023578">
    <property type="entry name" value="Ras_GEF_dom_sf"/>
</dbReference>
<dbReference type="GeneID" id="76150636"/>
<dbReference type="InterPro" id="IPR000651">
    <property type="entry name" value="Ras-like_Gua-exchang_fac_N"/>
</dbReference>
<dbReference type="GO" id="GO:0005886">
    <property type="term" value="C:plasma membrane"/>
    <property type="evidence" value="ECO:0007669"/>
    <property type="project" value="TreeGrafter"/>
</dbReference>